<evidence type="ECO:0000259" key="1">
    <source>
        <dbReference type="Pfam" id="PF00135"/>
    </source>
</evidence>
<dbReference type="Pfam" id="PF00135">
    <property type="entry name" value="COesterase"/>
    <property type="match status" value="1"/>
</dbReference>
<sequence length="446" mass="48147">MPARTPAYFQAPAGPIVGWREGNLLHASGIRYARAQRFHPPVAEPASPTPLQATNPSPACPQVPDPLLDQVLGDLFTELTFSEDCLRLSITLPADCWPDEQLPIIVWVHGGSYVSGAGDLPLYNPAAWVQEQRVVFVAVTYRLGLLGFLGSNTTTPPNLGLLDLREALRWVQRNISAFNGDPALVTLLGHSSGADAIAHLMVADGATGLFRRVILHSAPLGLAPNRAAMNQAMLRATGPLPTEDPIEQVLAYQERAQRAARRFGLKGGMPFGTQYGAYPLPAEADVARAWKAAAPQVEVLIGGTSHETRFFAVISPGLRWLPRVPLLGPRATNLLTTLSSRYIYLDPARAFARRHARAGGRAYLFQVTFAPTGSDFGGAHTIDLPLLLGLPAQWTATPLLGQAHWEEVDALGKQVRQHWADFARTGLLPTPLQLPGVLQVEQVSGS</sequence>
<dbReference type="RefSeq" id="WP_135434580.1">
    <property type="nucleotide sequence ID" value="NZ_SRLA01000002.1"/>
</dbReference>
<comment type="caution">
    <text evidence="2">The sequence shown here is derived from an EMBL/GenBank/DDBJ whole genome shotgun (WGS) entry which is preliminary data.</text>
</comment>
<proteinExistence type="predicted"/>
<organism evidence="2 3">
    <name type="scientific">Hymenobacter fodinae</name>
    <dbReference type="NCBI Taxonomy" id="2510796"/>
    <lineage>
        <taxon>Bacteria</taxon>
        <taxon>Pseudomonadati</taxon>
        <taxon>Bacteroidota</taxon>
        <taxon>Cytophagia</taxon>
        <taxon>Cytophagales</taxon>
        <taxon>Hymenobacteraceae</taxon>
        <taxon>Hymenobacter</taxon>
    </lineage>
</organism>
<reference evidence="2 3" key="1">
    <citation type="submission" date="2019-04" db="EMBL/GenBank/DDBJ databases">
        <authorList>
            <person name="Feng G."/>
            <person name="Zhang J."/>
            <person name="Zhu H."/>
        </authorList>
    </citation>
    <scope>NUCLEOTIDE SEQUENCE [LARGE SCALE GENOMIC DNA]</scope>
    <source>
        <strain evidence="2 3">92R-1</strain>
    </source>
</reference>
<evidence type="ECO:0000313" key="3">
    <source>
        <dbReference type="Proteomes" id="UP000298337"/>
    </source>
</evidence>
<gene>
    <name evidence="2" type="ORF">EU556_13330</name>
</gene>
<protein>
    <submittedName>
        <fullName evidence="2">Carboxylesterase/lipase family protein</fullName>
    </submittedName>
</protein>
<dbReference type="SUPFAM" id="SSF53474">
    <property type="entry name" value="alpha/beta-Hydrolases"/>
    <property type="match status" value="1"/>
</dbReference>
<dbReference type="InterPro" id="IPR029058">
    <property type="entry name" value="AB_hydrolase_fold"/>
</dbReference>
<keyword evidence="3" id="KW-1185">Reference proteome</keyword>
<dbReference type="OrthoDB" id="9775851at2"/>
<dbReference type="Gene3D" id="3.40.50.1820">
    <property type="entry name" value="alpha/beta hydrolase"/>
    <property type="match status" value="1"/>
</dbReference>
<dbReference type="EMBL" id="SRLA01000002">
    <property type="protein sequence ID" value="TGE08670.1"/>
    <property type="molecule type" value="Genomic_DNA"/>
</dbReference>
<dbReference type="InterPro" id="IPR002018">
    <property type="entry name" value="CarbesteraseB"/>
</dbReference>
<dbReference type="AlphaFoldDB" id="A0A4Z0P9N4"/>
<dbReference type="InterPro" id="IPR050309">
    <property type="entry name" value="Type-B_Carboxylest/Lipase"/>
</dbReference>
<name>A0A4Z0P9N4_9BACT</name>
<dbReference type="PANTHER" id="PTHR11559">
    <property type="entry name" value="CARBOXYLESTERASE"/>
    <property type="match status" value="1"/>
</dbReference>
<evidence type="ECO:0000313" key="2">
    <source>
        <dbReference type="EMBL" id="TGE08670.1"/>
    </source>
</evidence>
<feature type="domain" description="Carboxylesterase type B" evidence="1">
    <location>
        <begin position="28"/>
        <end position="313"/>
    </location>
</feature>
<accession>A0A4Z0P9N4</accession>
<dbReference type="Proteomes" id="UP000298337">
    <property type="component" value="Unassembled WGS sequence"/>
</dbReference>